<dbReference type="InterPro" id="IPR022742">
    <property type="entry name" value="Hydrolase_4"/>
</dbReference>
<protein>
    <submittedName>
        <fullName evidence="2">Alpha/beta hydrolase</fullName>
    </submittedName>
</protein>
<keyword evidence="2" id="KW-0378">Hydrolase</keyword>
<evidence type="ECO:0000313" key="3">
    <source>
        <dbReference type="Proteomes" id="UP001596028"/>
    </source>
</evidence>
<dbReference type="InterPro" id="IPR000073">
    <property type="entry name" value="AB_hydrolase_1"/>
</dbReference>
<dbReference type="Pfam" id="PF12146">
    <property type="entry name" value="Hydrolase_4"/>
    <property type="match status" value="1"/>
</dbReference>
<feature type="domain" description="Serine aminopeptidase S33" evidence="1">
    <location>
        <begin position="31"/>
        <end position="251"/>
    </location>
</feature>
<dbReference type="PRINTS" id="PR00111">
    <property type="entry name" value="ABHYDROLASE"/>
</dbReference>
<name>A0ABV9FI84_9BACL</name>
<dbReference type="InterPro" id="IPR050266">
    <property type="entry name" value="AB_hydrolase_sf"/>
</dbReference>
<dbReference type="SUPFAM" id="SSF53474">
    <property type="entry name" value="alpha/beta-Hydrolases"/>
    <property type="match status" value="1"/>
</dbReference>
<evidence type="ECO:0000313" key="2">
    <source>
        <dbReference type="EMBL" id="MFC4599834.1"/>
    </source>
</evidence>
<gene>
    <name evidence="2" type="ORF">ACFO3S_16390</name>
</gene>
<dbReference type="RefSeq" id="WP_378098388.1">
    <property type="nucleotide sequence ID" value="NZ_JBHSEP010000012.1"/>
</dbReference>
<reference evidence="3" key="1">
    <citation type="journal article" date="2019" name="Int. J. Syst. Evol. Microbiol.">
        <title>The Global Catalogue of Microorganisms (GCM) 10K type strain sequencing project: providing services to taxonomists for standard genome sequencing and annotation.</title>
        <authorList>
            <consortium name="The Broad Institute Genomics Platform"/>
            <consortium name="The Broad Institute Genome Sequencing Center for Infectious Disease"/>
            <person name="Wu L."/>
            <person name="Ma J."/>
        </authorList>
    </citation>
    <scope>NUCLEOTIDE SEQUENCE [LARGE SCALE GENOMIC DNA]</scope>
    <source>
        <strain evidence="3">CCUG 49571</strain>
    </source>
</reference>
<comment type="caution">
    <text evidence="2">The sequence shown here is derived from an EMBL/GenBank/DDBJ whole genome shotgun (WGS) entry which is preliminary data.</text>
</comment>
<dbReference type="Gene3D" id="3.40.50.1820">
    <property type="entry name" value="alpha/beta hydrolase"/>
    <property type="match status" value="1"/>
</dbReference>
<dbReference type="EMBL" id="JBHSEP010000012">
    <property type="protein sequence ID" value="MFC4599834.1"/>
    <property type="molecule type" value="Genomic_DNA"/>
</dbReference>
<dbReference type="GO" id="GO:0016787">
    <property type="term" value="F:hydrolase activity"/>
    <property type="evidence" value="ECO:0007669"/>
    <property type="project" value="UniProtKB-KW"/>
</dbReference>
<proteinExistence type="predicted"/>
<dbReference type="Proteomes" id="UP001596028">
    <property type="component" value="Unassembled WGS sequence"/>
</dbReference>
<dbReference type="InterPro" id="IPR029058">
    <property type="entry name" value="AB_hydrolase_fold"/>
</dbReference>
<evidence type="ECO:0000259" key="1">
    <source>
        <dbReference type="Pfam" id="PF12146"/>
    </source>
</evidence>
<accession>A0ABV9FI84</accession>
<dbReference type="PANTHER" id="PTHR43798">
    <property type="entry name" value="MONOACYLGLYCEROL LIPASE"/>
    <property type="match status" value="1"/>
</dbReference>
<keyword evidence="3" id="KW-1185">Reference proteome</keyword>
<sequence length="290" mass="32828">MLEKALPPIRTYEARDGKSLCYRHYEATSGKVVILLHGISEDGQYLHPLAEFISGKGLAQVVVPDLRGYGFHPVRRGDVEYVGQHDHDLEDLVNWLQSRSGVDLDFIMAGHSGGGGNAIRLARHRLAARIGGYLLLAPEVHPDAPIRHKKEPWSDTQVDKLRFNVLSVLNALGLRFWNGWTVLRRDKPSERRHGRETLELSYRLLRSRTPSSKYQKQLRAMTQPTLVLVGEKDEVFQPGQYAPLFAECVQAKVALIRDSDHDGILSDRAALREVENWLQSLEKMRGKKDA</sequence>
<organism evidence="2 3">
    <name type="scientific">Cohnella hongkongensis</name>
    <dbReference type="NCBI Taxonomy" id="178337"/>
    <lineage>
        <taxon>Bacteria</taxon>
        <taxon>Bacillati</taxon>
        <taxon>Bacillota</taxon>
        <taxon>Bacilli</taxon>
        <taxon>Bacillales</taxon>
        <taxon>Paenibacillaceae</taxon>
        <taxon>Cohnella</taxon>
    </lineage>
</organism>